<feature type="transmembrane region" description="Helical" evidence="7">
    <location>
        <begin position="88"/>
        <end position="113"/>
    </location>
</feature>
<dbReference type="KEGG" id="vcop:MM50RIKEN_02620"/>
<protein>
    <submittedName>
        <fullName evidence="8">MATE family efflux transporter</fullName>
    </submittedName>
</protein>
<dbReference type="PANTHER" id="PTHR42925:SF2">
    <property type="entry name" value="NA+ DRIVEN MULTIDRUG EFFLUX PUMP"/>
    <property type="match status" value="1"/>
</dbReference>
<evidence type="ECO:0000256" key="2">
    <source>
        <dbReference type="ARBA" id="ARBA00022448"/>
    </source>
</evidence>
<dbReference type="GO" id="GO:0042910">
    <property type="term" value="F:xenobiotic transmembrane transporter activity"/>
    <property type="evidence" value="ECO:0007669"/>
    <property type="project" value="InterPro"/>
</dbReference>
<evidence type="ECO:0000313" key="9">
    <source>
        <dbReference type="Proteomes" id="UP000681035"/>
    </source>
</evidence>
<keyword evidence="5 7" id="KW-1133">Transmembrane helix</keyword>
<dbReference type="InterPro" id="IPR048279">
    <property type="entry name" value="MdtK-like"/>
</dbReference>
<keyword evidence="6 7" id="KW-0472">Membrane</keyword>
<evidence type="ECO:0000256" key="5">
    <source>
        <dbReference type="ARBA" id="ARBA00022989"/>
    </source>
</evidence>
<evidence type="ECO:0000256" key="1">
    <source>
        <dbReference type="ARBA" id="ARBA00004651"/>
    </source>
</evidence>
<accession>A0A810PWB6</accession>
<dbReference type="EMBL" id="AP023418">
    <property type="protein sequence ID" value="BCK80499.1"/>
    <property type="molecule type" value="Genomic_DNA"/>
</dbReference>
<keyword evidence="4 7" id="KW-0812">Transmembrane</keyword>
<feature type="transmembrane region" description="Helical" evidence="7">
    <location>
        <begin position="196"/>
        <end position="217"/>
    </location>
</feature>
<evidence type="ECO:0000256" key="3">
    <source>
        <dbReference type="ARBA" id="ARBA00022475"/>
    </source>
</evidence>
<comment type="subcellular location">
    <subcellularLocation>
        <location evidence="1">Cell membrane</location>
        <topology evidence="1">Multi-pass membrane protein</topology>
    </subcellularLocation>
</comment>
<dbReference type="InterPro" id="IPR002528">
    <property type="entry name" value="MATE_fam"/>
</dbReference>
<dbReference type="PANTHER" id="PTHR42925">
    <property type="entry name" value="MULTIDRUG AND TOXIN EFFLUX PROTEIN MATE FAMILY"/>
    <property type="match status" value="1"/>
</dbReference>
<dbReference type="InterPro" id="IPR047135">
    <property type="entry name" value="YsiQ"/>
</dbReference>
<dbReference type="AlphaFoldDB" id="A0A810PWB6"/>
<evidence type="ECO:0000256" key="6">
    <source>
        <dbReference type="ARBA" id="ARBA00023136"/>
    </source>
</evidence>
<feature type="transmembrane region" description="Helical" evidence="7">
    <location>
        <begin position="360"/>
        <end position="380"/>
    </location>
</feature>
<keyword evidence="3" id="KW-1003">Cell membrane</keyword>
<dbReference type="RefSeq" id="WP_213541442.1">
    <property type="nucleotide sequence ID" value="NZ_AP023418.1"/>
</dbReference>
<dbReference type="GO" id="GO:0015297">
    <property type="term" value="F:antiporter activity"/>
    <property type="evidence" value="ECO:0007669"/>
    <property type="project" value="InterPro"/>
</dbReference>
<reference evidence="8" key="1">
    <citation type="submission" date="2020-09" db="EMBL/GenBank/DDBJ databases">
        <title>New species isolated from human feces.</title>
        <authorList>
            <person name="Kitahara M."/>
            <person name="Shigeno Y."/>
            <person name="Shime M."/>
            <person name="Matsumoto Y."/>
            <person name="Nakamura S."/>
            <person name="Motooka D."/>
            <person name="Fukuoka S."/>
            <person name="Nishikawa H."/>
            <person name="Benno Y."/>
        </authorList>
    </citation>
    <scope>NUCLEOTIDE SEQUENCE</scope>
    <source>
        <strain evidence="8">MM50</strain>
    </source>
</reference>
<dbReference type="PIRSF" id="PIRSF006603">
    <property type="entry name" value="DinF"/>
    <property type="match status" value="1"/>
</dbReference>
<dbReference type="Proteomes" id="UP000681035">
    <property type="component" value="Chromosome"/>
</dbReference>
<keyword evidence="2" id="KW-0813">Transport</keyword>
<evidence type="ECO:0000313" key="8">
    <source>
        <dbReference type="EMBL" id="BCK80499.1"/>
    </source>
</evidence>
<sequence length="464" mass="50324">MLQCLKREPGFYRYLWGLTGPIALQNLITFTLGLMDTLMVSWLGNTQMAAVTTANVPVFLLISIVFGVQSGLSILVSQYWGKRDMEHISRAIGVAAMLGTGLTVVLAAVLYLWPVEIMDLLSNNHELSVLGAPYLKLIGISYVFNMLSSLYVSARRSAEDAGFGMKLFAMSTVLNTGLNYLLIFGKCGLPALGIQGAAVATLLARITEFAVCSFCAVRSRLLPIQWRAFFRPGWEMLRRFVKYSSPVVLNETAWGLGNSMLTVILGYTDNSVEMLAANAVMGNLNRLFLVVCFGLGAATAVIIGKSIGEGRSHQEVMDLSRTLLVFTALVGAGLTALSLLLVPTLFVPVVFPLFKLYGESAAIATALAVTGFLSIPLHAYSISAVTGVLRAGGDVFWSTLLDVGPQWCMALPLTALLALVLKADYWWIAAAIQSESLLKVPLCALRIRTGQWIHDVTVRKERGQ</sequence>
<gene>
    <name evidence="8" type="ORF">MM50RIKEN_02620</name>
</gene>
<feature type="transmembrane region" description="Helical" evidence="7">
    <location>
        <begin position="323"/>
        <end position="354"/>
    </location>
</feature>
<feature type="transmembrane region" description="Helical" evidence="7">
    <location>
        <begin position="12"/>
        <end position="34"/>
    </location>
</feature>
<feature type="transmembrane region" description="Helical" evidence="7">
    <location>
        <begin position="133"/>
        <end position="152"/>
    </location>
</feature>
<evidence type="ECO:0000256" key="7">
    <source>
        <dbReference type="SAM" id="Phobius"/>
    </source>
</evidence>
<name>A0A810PWB6_9FIRM</name>
<feature type="transmembrane region" description="Helical" evidence="7">
    <location>
        <begin position="287"/>
        <end position="303"/>
    </location>
</feature>
<dbReference type="Pfam" id="PF01554">
    <property type="entry name" value="MatE"/>
    <property type="match status" value="1"/>
</dbReference>
<feature type="transmembrane region" description="Helical" evidence="7">
    <location>
        <begin position="54"/>
        <end position="76"/>
    </location>
</feature>
<keyword evidence="9" id="KW-1185">Reference proteome</keyword>
<feature type="transmembrane region" description="Helical" evidence="7">
    <location>
        <begin position="247"/>
        <end position="267"/>
    </location>
</feature>
<evidence type="ECO:0000256" key="4">
    <source>
        <dbReference type="ARBA" id="ARBA00022692"/>
    </source>
</evidence>
<dbReference type="NCBIfam" id="TIGR00797">
    <property type="entry name" value="matE"/>
    <property type="match status" value="1"/>
</dbReference>
<feature type="transmembrane region" description="Helical" evidence="7">
    <location>
        <begin position="164"/>
        <end position="184"/>
    </location>
</feature>
<dbReference type="GO" id="GO:0005886">
    <property type="term" value="C:plasma membrane"/>
    <property type="evidence" value="ECO:0007669"/>
    <property type="project" value="UniProtKB-SubCell"/>
</dbReference>
<organism evidence="8 9">
    <name type="scientific">Vescimonas coprocola</name>
    <dbReference type="NCBI Taxonomy" id="2714355"/>
    <lineage>
        <taxon>Bacteria</taxon>
        <taxon>Bacillati</taxon>
        <taxon>Bacillota</taxon>
        <taxon>Clostridia</taxon>
        <taxon>Eubacteriales</taxon>
        <taxon>Oscillospiraceae</taxon>
        <taxon>Vescimonas</taxon>
    </lineage>
</organism>
<proteinExistence type="predicted"/>